<reference evidence="3" key="1">
    <citation type="submission" date="2015-10" db="EMBL/GenBank/DDBJ databases">
        <title>Niche specialization of a soil ammonia-oxidizing archaeon, Candidatus Nitrosocosmicus oleophilus.</title>
        <authorList>
            <person name="Jung M.-Y."/>
            <person name="Rhee S.-K."/>
        </authorList>
    </citation>
    <scope>NUCLEOTIDE SEQUENCE [LARGE SCALE GENOMIC DNA]</scope>
    <source>
        <strain evidence="3">MY3</strain>
    </source>
</reference>
<keyword evidence="1" id="KW-1133">Transmembrane helix</keyword>
<dbReference type="EMBL" id="CP012850">
    <property type="protein sequence ID" value="ALI35232.1"/>
    <property type="molecule type" value="Genomic_DNA"/>
</dbReference>
<accession>A0A654M6W2</accession>
<dbReference type="AlphaFoldDB" id="A0A654M6W2"/>
<keyword evidence="1" id="KW-0472">Membrane</keyword>
<sequence>MNDITQRNDMLLLALLDFVVPLGLFISIYLTKENYLTENNKMIYTQIYLTGSYYFLEKM</sequence>
<gene>
    <name evidence="2" type="ORF">NMY3_01027</name>
</gene>
<organism evidence="2 3">
    <name type="scientific">Candidatus Nitrosocosmicus oleophilus</name>
    <dbReference type="NCBI Taxonomy" id="1353260"/>
    <lineage>
        <taxon>Archaea</taxon>
        <taxon>Nitrososphaerota</taxon>
        <taxon>Nitrososphaeria</taxon>
        <taxon>Nitrososphaerales</taxon>
        <taxon>Nitrososphaeraceae</taxon>
        <taxon>Candidatus Nitrosocosmicus</taxon>
    </lineage>
</organism>
<dbReference type="KEGG" id="taa:NMY3_01027"/>
<keyword evidence="1" id="KW-0812">Transmembrane</keyword>
<feature type="transmembrane region" description="Helical" evidence="1">
    <location>
        <begin position="12"/>
        <end position="30"/>
    </location>
</feature>
<dbReference type="RefSeq" id="WP_196817746.1">
    <property type="nucleotide sequence ID" value="NZ_CP012850.1"/>
</dbReference>
<name>A0A654M6W2_9ARCH</name>
<evidence type="ECO:0000313" key="3">
    <source>
        <dbReference type="Proteomes" id="UP000058925"/>
    </source>
</evidence>
<proteinExistence type="predicted"/>
<dbReference type="GeneID" id="60421144"/>
<protein>
    <submittedName>
        <fullName evidence="2">Uncharacterized protein</fullName>
    </submittedName>
</protein>
<evidence type="ECO:0000256" key="1">
    <source>
        <dbReference type="SAM" id="Phobius"/>
    </source>
</evidence>
<evidence type="ECO:0000313" key="2">
    <source>
        <dbReference type="EMBL" id="ALI35232.1"/>
    </source>
</evidence>
<dbReference type="Proteomes" id="UP000058925">
    <property type="component" value="Chromosome"/>
</dbReference>
<keyword evidence="3" id="KW-1185">Reference proteome</keyword>